<keyword evidence="2" id="KW-1185">Reference proteome</keyword>
<protein>
    <submittedName>
        <fullName evidence="1">Uncharacterized protein</fullName>
    </submittedName>
</protein>
<organism evidence="1 2">
    <name type="scientific">Anopheles farauti</name>
    <dbReference type="NCBI Taxonomy" id="69004"/>
    <lineage>
        <taxon>Eukaryota</taxon>
        <taxon>Metazoa</taxon>
        <taxon>Ecdysozoa</taxon>
        <taxon>Arthropoda</taxon>
        <taxon>Hexapoda</taxon>
        <taxon>Insecta</taxon>
        <taxon>Pterygota</taxon>
        <taxon>Neoptera</taxon>
        <taxon>Endopterygota</taxon>
        <taxon>Diptera</taxon>
        <taxon>Nematocera</taxon>
        <taxon>Culicoidea</taxon>
        <taxon>Culicidae</taxon>
        <taxon>Anophelinae</taxon>
        <taxon>Anopheles</taxon>
    </lineage>
</organism>
<sequence>MHDPAGRETADERLRTQLIVLLPTLLGEIRAAGSILKEAHLRRERSVCAATADVPEDIANEMRAASAAADGKQYFSCCQTITHATRTLHQLEEDIRRSLDSSGRQTLMHDHARRRWCSYLEQALDLLYALNWELHLVRLATNALYVHAQDDAPAELQLQETDGLQDAIGRLLAAIATKHFGPPTPPVDQ</sequence>
<dbReference type="VEuPathDB" id="VectorBase:AFAF016862"/>
<dbReference type="EMBL" id="AXCN02001363">
    <property type="status" value="NOT_ANNOTATED_CDS"/>
    <property type="molecule type" value="Genomic_DNA"/>
</dbReference>
<dbReference type="EnsemblMetazoa" id="AFAF016862-RA">
    <property type="protein sequence ID" value="AFAF016862-PA"/>
    <property type="gene ID" value="AFAF016862"/>
</dbReference>
<evidence type="ECO:0000313" key="1">
    <source>
        <dbReference type="EnsemblMetazoa" id="AFAF016862-PA"/>
    </source>
</evidence>
<reference evidence="2" key="1">
    <citation type="submission" date="2014-01" db="EMBL/GenBank/DDBJ databases">
        <title>The Genome Sequence of Anopheles farauti FAR1 (V2).</title>
        <authorList>
            <consortium name="The Broad Institute Genomics Platform"/>
            <person name="Neafsey D.E."/>
            <person name="Besansky N."/>
            <person name="Howell P."/>
            <person name="Walton C."/>
            <person name="Young S.K."/>
            <person name="Zeng Q."/>
            <person name="Gargeya S."/>
            <person name="Fitzgerald M."/>
            <person name="Haas B."/>
            <person name="Abouelleil A."/>
            <person name="Allen A.W."/>
            <person name="Alvarado L."/>
            <person name="Arachchi H.M."/>
            <person name="Berlin A.M."/>
            <person name="Chapman S.B."/>
            <person name="Gainer-Dewar J."/>
            <person name="Goldberg J."/>
            <person name="Griggs A."/>
            <person name="Gujja S."/>
            <person name="Hansen M."/>
            <person name="Howarth C."/>
            <person name="Imamovic A."/>
            <person name="Ireland A."/>
            <person name="Larimer J."/>
            <person name="McCowan C."/>
            <person name="Murphy C."/>
            <person name="Pearson M."/>
            <person name="Poon T.W."/>
            <person name="Priest M."/>
            <person name="Roberts A."/>
            <person name="Saif S."/>
            <person name="Shea T."/>
            <person name="Sisk P."/>
            <person name="Sykes S."/>
            <person name="Wortman J."/>
            <person name="Nusbaum C."/>
            <person name="Birren B."/>
        </authorList>
    </citation>
    <scope>NUCLEOTIDE SEQUENCE [LARGE SCALE GENOMIC DNA]</scope>
    <source>
        <strain evidence="2">FAR1</strain>
    </source>
</reference>
<dbReference type="Proteomes" id="UP000075886">
    <property type="component" value="Unassembled WGS sequence"/>
</dbReference>
<evidence type="ECO:0000313" key="2">
    <source>
        <dbReference type="Proteomes" id="UP000075886"/>
    </source>
</evidence>
<dbReference type="AlphaFoldDB" id="A0A182QU18"/>
<name>A0A182QU18_9DIPT</name>
<reference evidence="1" key="2">
    <citation type="submission" date="2020-05" db="UniProtKB">
        <authorList>
            <consortium name="EnsemblMetazoa"/>
        </authorList>
    </citation>
    <scope>IDENTIFICATION</scope>
    <source>
        <strain evidence="1">FAR1</strain>
    </source>
</reference>
<accession>A0A182QU18</accession>
<proteinExistence type="predicted"/>